<evidence type="ECO:0000313" key="2">
    <source>
        <dbReference type="EMBL" id="GGL25335.1"/>
    </source>
</evidence>
<dbReference type="OrthoDB" id="372143at2157"/>
<proteinExistence type="predicted"/>
<evidence type="ECO:0000313" key="3">
    <source>
        <dbReference type="Proteomes" id="UP000628840"/>
    </source>
</evidence>
<dbReference type="InterPro" id="IPR013022">
    <property type="entry name" value="Xyl_isomerase-like_TIM-brl"/>
</dbReference>
<dbReference type="PANTHER" id="PTHR12110:SF41">
    <property type="entry name" value="INOSOSE DEHYDRATASE"/>
    <property type="match status" value="1"/>
</dbReference>
<organism evidence="2 3">
    <name type="scientific">Halarchaeum grantii</name>
    <dbReference type="NCBI Taxonomy" id="1193105"/>
    <lineage>
        <taxon>Archaea</taxon>
        <taxon>Methanobacteriati</taxon>
        <taxon>Methanobacteriota</taxon>
        <taxon>Stenosarchaea group</taxon>
        <taxon>Halobacteria</taxon>
        <taxon>Halobacteriales</taxon>
        <taxon>Halobacteriaceae</taxon>
    </lineage>
</organism>
<comment type="caution">
    <text evidence="2">The sequence shown here is derived from an EMBL/GenBank/DDBJ whole genome shotgun (WGS) entry which is preliminary data.</text>
</comment>
<sequence>MRDYDVAVQTVVYQDYDLDGLLAELAETPVDTVELWGAHLSPADDEAAIEAGEAALAEAGVSICGYGVADLEGTEEAEAHVAFADRLGADYVTVNYPPARDDITEALCGLGETYGVDVAIHNYSSVHHDDLDAVFSSVADVRDVLARHDHPRLGVCVDTGHFLVMDESPEEAVPALGERIRAVHLKDTSEAEIEDAPGAGVLDLREFVGLLDEHATLAQPLVVEYELDEDVTAELVEAYGRIRAAMA</sequence>
<dbReference type="SUPFAM" id="SSF51658">
    <property type="entry name" value="Xylose isomerase-like"/>
    <property type="match status" value="1"/>
</dbReference>
<name>A0A830EUA2_9EURY</name>
<dbReference type="Gene3D" id="3.20.20.150">
    <property type="entry name" value="Divalent-metal-dependent TIM barrel enzymes"/>
    <property type="match status" value="1"/>
</dbReference>
<evidence type="ECO:0000259" key="1">
    <source>
        <dbReference type="Pfam" id="PF01261"/>
    </source>
</evidence>
<dbReference type="InterPro" id="IPR050312">
    <property type="entry name" value="IolE/XylAMocC-like"/>
</dbReference>
<feature type="domain" description="Xylose isomerase-like TIM barrel" evidence="1">
    <location>
        <begin position="23"/>
        <end position="236"/>
    </location>
</feature>
<dbReference type="RefSeq" id="WP_188878680.1">
    <property type="nucleotide sequence ID" value="NZ_BMPF01000001.1"/>
</dbReference>
<dbReference type="EMBL" id="BMPF01000001">
    <property type="protein sequence ID" value="GGL25335.1"/>
    <property type="molecule type" value="Genomic_DNA"/>
</dbReference>
<protein>
    <recommendedName>
        <fullName evidence="1">Xylose isomerase-like TIM barrel domain-containing protein</fullName>
    </recommendedName>
</protein>
<dbReference type="Pfam" id="PF01261">
    <property type="entry name" value="AP_endonuc_2"/>
    <property type="match status" value="1"/>
</dbReference>
<dbReference type="PANTHER" id="PTHR12110">
    <property type="entry name" value="HYDROXYPYRUVATE ISOMERASE"/>
    <property type="match status" value="1"/>
</dbReference>
<dbReference type="InterPro" id="IPR036237">
    <property type="entry name" value="Xyl_isomerase-like_sf"/>
</dbReference>
<dbReference type="Proteomes" id="UP000628840">
    <property type="component" value="Unassembled WGS sequence"/>
</dbReference>
<reference evidence="2 3" key="1">
    <citation type="journal article" date="2019" name="Int. J. Syst. Evol. Microbiol.">
        <title>The Global Catalogue of Microorganisms (GCM) 10K type strain sequencing project: providing services to taxonomists for standard genome sequencing and annotation.</title>
        <authorList>
            <consortium name="The Broad Institute Genomics Platform"/>
            <consortium name="The Broad Institute Genome Sequencing Center for Infectious Disease"/>
            <person name="Wu L."/>
            <person name="Ma J."/>
        </authorList>
    </citation>
    <scope>NUCLEOTIDE SEQUENCE [LARGE SCALE GENOMIC DNA]</scope>
    <source>
        <strain evidence="2 3">JCM 19585</strain>
    </source>
</reference>
<keyword evidence="3" id="KW-1185">Reference proteome</keyword>
<gene>
    <name evidence="2" type="ORF">GCM10009037_06180</name>
</gene>
<dbReference type="AlphaFoldDB" id="A0A830EUA2"/>
<accession>A0A830EUA2</accession>